<feature type="region of interest" description="Disordered" evidence="1">
    <location>
        <begin position="1"/>
        <end position="25"/>
    </location>
</feature>
<protein>
    <submittedName>
        <fullName evidence="2">Uncharacterized protein</fullName>
    </submittedName>
</protein>
<evidence type="ECO:0000256" key="1">
    <source>
        <dbReference type="SAM" id="MobiDB-lite"/>
    </source>
</evidence>
<name>A0A4Z2IEU7_9TELE</name>
<dbReference type="OrthoDB" id="10619802at2759"/>
<reference evidence="2 3" key="1">
    <citation type="submission" date="2019-03" db="EMBL/GenBank/DDBJ databases">
        <title>First draft genome of Liparis tanakae, snailfish: a comprehensive survey of snailfish specific genes.</title>
        <authorList>
            <person name="Kim W."/>
            <person name="Song I."/>
            <person name="Jeong J.-H."/>
            <person name="Kim D."/>
            <person name="Kim S."/>
            <person name="Ryu S."/>
            <person name="Song J.Y."/>
            <person name="Lee S.K."/>
        </authorList>
    </citation>
    <scope>NUCLEOTIDE SEQUENCE [LARGE SCALE GENOMIC DNA]</scope>
    <source>
        <tissue evidence="2">Muscle</tissue>
    </source>
</reference>
<dbReference type="EMBL" id="SRLO01000096">
    <property type="protein sequence ID" value="TNN76115.1"/>
    <property type="molecule type" value="Genomic_DNA"/>
</dbReference>
<dbReference type="AlphaFoldDB" id="A0A4Z2IEU7"/>
<evidence type="ECO:0000313" key="3">
    <source>
        <dbReference type="Proteomes" id="UP000314294"/>
    </source>
</evidence>
<dbReference type="Proteomes" id="UP000314294">
    <property type="component" value="Unassembled WGS sequence"/>
</dbReference>
<feature type="region of interest" description="Disordered" evidence="1">
    <location>
        <begin position="100"/>
        <end position="131"/>
    </location>
</feature>
<evidence type="ECO:0000313" key="2">
    <source>
        <dbReference type="EMBL" id="TNN76115.1"/>
    </source>
</evidence>
<accession>A0A4Z2IEU7</accession>
<proteinExistence type="predicted"/>
<gene>
    <name evidence="2" type="ORF">EYF80_013646</name>
</gene>
<sequence length="144" mass="16035">MSDEAMHSTDREEHRDTRTGGSGEERFCRTGSGCSILLLLLQLQVLFFTRSQDFPDGEKRQTCWQGAASRRSQGSIAGEEVHLRGVGGVVSPVICRPEARRHTSDARTKPFLHVHSHSASAGERKSRPELGCARFETRGRWSGR</sequence>
<organism evidence="2 3">
    <name type="scientific">Liparis tanakae</name>
    <name type="common">Tanaka's snailfish</name>
    <dbReference type="NCBI Taxonomy" id="230148"/>
    <lineage>
        <taxon>Eukaryota</taxon>
        <taxon>Metazoa</taxon>
        <taxon>Chordata</taxon>
        <taxon>Craniata</taxon>
        <taxon>Vertebrata</taxon>
        <taxon>Euteleostomi</taxon>
        <taxon>Actinopterygii</taxon>
        <taxon>Neopterygii</taxon>
        <taxon>Teleostei</taxon>
        <taxon>Neoteleostei</taxon>
        <taxon>Acanthomorphata</taxon>
        <taxon>Eupercaria</taxon>
        <taxon>Perciformes</taxon>
        <taxon>Cottioidei</taxon>
        <taxon>Cottales</taxon>
        <taxon>Liparidae</taxon>
        <taxon>Liparis</taxon>
    </lineage>
</organism>
<comment type="caution">
    <text evidence="2">The sequence shown here is derived from an EMBL/GenBank/DDBJ whole genome shotgun (WGS) entry which is preliminary data.</text>
</comment>
<keyword evidence="3" id="KW-1185">Reference proteome</keyword>